<name>A0A8J5X8Y9_DIALT</name>
<dbReference type="PROSITE" id="PS50042">
    <property type="entry name" value="CNMP_BINDING_3"/>
    <property type="match status" value="1"/>
</dbReference>
<evidence type="ECO:0000259" key="2">
    <source>
        <dbReference type="PROSITE" id="PS50042"/>
    </source>
</evidence>
<dbReference type="EMBL" id="JAGTXO010000048">
    <property type="protein sequence ID" value="KAG8458697.1"/>
    <property type="molecule type" value="Genomic_DNA"/>
</dbReference>
<sequence length="282" mass="30858">MLVRNHREGQGLRGGRGRPRDIPRANGRAEGAADRRKIARHALRDYHAGSHLCELRVLIADRLREATVTAVSFCSLFAFFKHELDELLPFHEDVQRDLQAEARSKLARPSSVSSVTGVMASAARFRDRLKSACDEDVHFHRKSCGADHLLAPQASALVVPAQPGCRRPQPAASPTSWQERALLDSSGCAGEHDLVIDPLDPFAAYTAPVHSNARRLAPCAPSSDGRAAHAIEARKPTEPPGGAASAGWRRHTSGRGHVRCGRWQPLSTGRAMICDDRCQRRM</sequence>
<proteinExistence type="predicted"/>
<dbReference type="AlphaFoldDB" id="A0A8J5X8Y9"/>
<feature type="compositionally biased region" description="Basic residues" evidence="1">
    <location>
        <begin position="248"/>
        <end position="259"/>
    </location>
</feature>
<evidence type="ECO:0000256" key="1">
    <source>
        <dbReference type="SAM" id="MobiDB-lite"/>
    </source>
</evidence>
<gene>
    <name evidence="3" type="ORF">KFE25_012895</name>
</gene>
<feature type="domain" description="Cyclic nucleotide-binding" evidence="2">
    <location>
        <begin position="26"/>
        <end position="105"/>
    </location>
</feature>
<evidence type="ECO:0000313" key="3">
    <source>
        <dbReference type="EMBL" id="KAG8458697.1"/>
    </source>
</evidence>
<dbReference type="InterPro" id="IPR000595">
    <property type="entry name" value="cNMP-bd_dom"/>
</dbReference>
<dbReference type="Proteomes" id="UP000751190">
    <property type="component" value="Unassembled WGS sequence"/>
</dbReference>
<reference evidence="3" key="1">
    <citation type="submission" date="2021-05" db="EMBL/GenBank/DDBJ databases">
        <title>The genome of the haptophyte Pavlova lutheri (Diacronema luteri, Pavlovales) - a model for lipid biosynthesis in eukaryotic algae.</title>
        <authorList>
            <person name="Hulatt C.J."/>
            <person name="Posewitz M.C."/>
        </authorList>
    </citation>
    <scope>NUCLEOTIDE SEQUENCE</scope>
    <source>
        <strain evidence="3">NIVA-4/92</strain>
    </source>
</reference>
<keyword evidence="4" id="KW-1185">Reference proteome</keyword>
<feature type="region of interest" description="Disordered" evidence="1">
    <location>
        <begin position="1"/>
        <end position="34"/>
    </location>
</feature>
<comment type="caution">
    <text evidence="3">The sequence shown here is derived from an EMBL/GenBank/DDBJ whole genome shotgun (WGS) entry which is preliminary data.</text>
</comment>
<accession>A0A8J5X8Y9</accession>
<feature type="region of interest" description="Disordered" evidence="1">
    <location>
        <begin position="216"/>
        <end position="259"/>
    </location>
</feature>
<organism evidence="3 4">
    <name type="scientific">Diacronema lutheri</name>
    <name type="common">Unicellular marine alga</name>
    <name type="synonym">Monochrysis lutheri</name>
    <dbReference type="NCBI Taxonomy" id="2081491"/>
    <lineage>
        <taxon>Eukaryota</taxon>
        <taxon>Haptista</taxon>
        <taxon>Haptophyta</taxon>
        <taxon>Pavlovophyceae</taxon>
        <taxon>Pavlovales</taxon>
        <taxon>Pavlovaceae</taxon>
        <taxon>Diacronema</taxon>
    </lineage>
</organism>
<protein>
    <recommendedName>
        <fullName evidence="2">Cyclic nucleotide-binding domain-containing protein</fullName>
    </recommendedName>
</protein>
<feature type="compositionally biased region" description="Basic and acidic residues" evidence="1">
    <location>
        <begin position="1"/>
        <end position="10"/>
    </location>
</feature>
<evidence type="ECO:0000313" key="4">
    <source>
        <dbReference type="Proteomes" id="UP000751190"/>
    </source>
</evidence>
<feature type="compositionally biased region" description="Basic and acidic residues" evidence="1">
    <location>
        <begin position="226"/>
        <end position="237"/>
    </location>
</feature>